<evidence type="ECO:0000259" key="4">
    <source>
        <dbReference type="Pfam" id="PF20147"/>
    </source>
</evidence>
<comment type="subcellular location">
    <subcellularLocation>
        <location evidence="1">Host cell</location>
    </subcellularLocation>
    <subcellularLocation>
        <location evidence="2">Secreted</location>
    </subcellularLocation>
</comment>
<keyword evidence="6" id="KW-1185">Reference proteome</keyword>
<comment type="caution">
    <text evidence="5">The sequence shown here is derived from an EMBL/GenBank/DDBJ whole genome shotgun (WGS) entry which is preliminary data.</text>
</comment>
<dbReference type="Proteomes" id="UP001194580">
    <property type="component" value="Unassembled WGS sequence"/>
</dbReference>
<organism evidence="5 6">
    <name type="scientific">Linnemannia exigua</name>
    <dbReference type="NCBI Taxonomy" id="604196"/>
    <lineage>
        <taxon>Eukaryota</taxon>
        <taxon>Fungi</taxon>
        <taxon>Fungi incertae sedis</taxon>
        <taxon>Mucoromycota</taxon>
        <taxon>Mortierellomycotina</taxon>
        <taxon>Mortierellomycetes</taxon>
        <taxon>Mortierellales</taxon>
        <taxon>Mortierellaceae</taxon>
        <taxon>Linnemannia</taxon>
    </lineage>
</organism>
<evidence type="ECO:0000313" key="5">
    <source>
        <dbReference type="EMBL" id="KAG0273664.1"/>
    </source>
</evidence>
<dbReference type="InterPro" id="IPR045379">
    <property type="entry name" value="Crinkler_N"/>
</dbReference>
<dbReference type="Pfam" id="PF20147">
    <property type="entry name" value="Crinkler"/>
    <property type="match status" value="1"/>
</dbReference>
<evidence type="ECO:0000256" key="3">
    <source>
        <dbReference type="ARBA" id="ARBA00022525"/>
    </source>
</evidence>
<reference evidence="5" key="1">
    <citation type="journal article" date="2020" name="Fungal Divers.">
        <title>Resolving the Mortierellaceae phylogeny through synthesis of multi-gene phylogenetics and phylogenomics.</title>
        <authorList>
            <person name="Vandepol N."/>
            <person name="Liber J."/>
            <person name="Desiro A."/>
            <person name="Na H."/>
            <person name="Kennedy M."/>
            <person name="Barry K."/>
            <person name="Grigoriev I.V."/>
            <person name="Miller A.N."/>
            <person name="O'Donnell K."/>
            <person name="Stajich J.E."/>
            <person name="Bonito G."/>
        </authorList>
    </citation>
    <scope>NUCLEOTIDE SEQUENCE</scope>
    <source>
        <strain evidence="5">NRRL 28262</strain>
    </source>
</reference>
<gene>
    <name evidence="5" type="ORF">BGZ95_010541</name>
</gene>
<dbReference type="AlphaFoldDB" id="A0AAD4DB76"/>
<sequence length="136" mass="15601">MPSFDDDYMNPIYVIINGDKILEAFLVNISTCMTVRGLQQAIKDTIARSPKFKHSFVRDVPLEKMQLWTVVVPHPNPRIHTKLEAFEQEEVLLDELKAKHKLVEPNKKMDEVFGGTNHHGNNSSRGMKFVVVKIDD</sequence>
<dbReference type="GO" id="GO:0005576">
    <property type="term" value="C:extracellular region"/>
    <property type="evidence" value="ECO:0007669"/>
    <property type="project" value="UniProtKB-SubCell"/>
</dbReference>
<evidence type="ECO:0000256" key="2">
    <source>
        <dbReference type="ARBA" id="ARBA00004613"/>
    </source>
</evidence>
<dbReference type="GO" id="GO:0043657">
    <property type="term" value="C:host cell"/>
    <property type="evidence" value="ECO:0007669"/>
    <property type="project" value="UniProtKB-SubCell"/>
</dbReference>
<protein>
    <recommendedName>
        <fullName evidence="4">Crinkler effector protein N-terminal domain-containing protein</fullName>
    </recommendedName>
</protein>
<proteinExistence type="predicted"/>
<dbReference type="EMBL" id="JAAAIL010000711">
    <property type="protein sequence ID" value="KAG0273664.1"/>
    <property type="molecule type" value="Genomic_DNA"/>
</dbReference>
<evidence type="ECO:0000313" key="6">
    <source>
        <dbReference type="Proteomes" id="UP001194580"/>
    </source>
</evidence>
<evidence type="ECO:0000256" key="1">
    <source>
        <dbReference type="ARBA" id="ARBA00004340"/>
    </source>
</evidence>
<accession>A0AAD4DB76</accession>
<feature type="domain" description="Crinkler effector protein N-terminal" evidence="4">
    <location>
        <begin position="15"/>
        <end position="117"/>
    </location>
</feature>
<name>A0AAD4DB76_9FUNG</name>
<keyword evidence="3" id="KW-0964">Secreted</keyword>